<dbReference type="Proteomes" id="UP000549394">
    <property type="component" value="Unassembled WGS sequence"/>
</dbReference>
<comment type="caution">
    <text evidence="10">The sequence shown here is derived from an EMBL/GenBank/DDBJ whole genome shotgun (WGS) entry which is preliminary data.</text>
</comment>
<evidence type="ECO:0000259" key="9">
    <source>
        <dbReference type="PROSITE" id="PS50071"/>
    </source>
</evidence>
<dbReference type="CDD" id="cd00086">
    <property type="entry name" value="homeodomain"/>
    <property type="match status" value="1"/>
</dbReference>
<sequence length="247" mass="27871">MFVSLQNHISGVMQQQNASAYSFNLLEQQQQQQQTFDCAHSPYGSQPASSPFYQNSVRAASNFAQETQQSTLKRKQRRYRTTFSSYQLDELEKAFQKTHYPDVFCREELALRIDLTEARVQVWFQNRRAKWRKQQKQLQSNAKEAVEHTLNPSTVSNSSHSVNPPVNTIGNLPNMSAITRGMAIPGMYLPGNISWHSGQPTFPQCTAVSSHYLTNQNGTVASSDGHGEDLRLSKPTANSPMMNLVNN</sequence>
<evidence type="ECO:0000256" key="8">
    <source>
        <dbReference type="SAM" id="MobiDB-lite"/>
    </source>
</evidence>
<gene>
    <name evidence="10" type="ORF">DGYR_LOCUS13379</name>
</gene>
<dbReference type="PANTHER" id="PTHR24329:SF543">
    <property type="entry name" value="FI01017P-RELATED"/>
    <property type="match status" value="1"/>
</dbReference>
<dbReference type="OrthoDB" id="6159439at2759"/>
<dbReference type="InterPro" id="IPR050649">
    <property type="entry name" value="Paired_Homeobox_TFs"/>
</dbReference>
<evidence type="ECO:0000313" key="11">
    <source>
        <dbReference type="Proteomes" id="UP000549394"/>
    </source>
</evidence>
<feature type="DNA-binding region" description="Homeobox" evidence="6">
    <location>
        <begin position="76"/>
        <end position="135"/>
    </location>
</feature>
<name>A0A7I8WD33_9ANNE</name>
<keyword evidence="11" id="KW-1185">Reference proteome</keyword>
<dbReference type="Gene3D" id="1.10.10.60">
    <property type="entry name" value="Homeodomain-like"/>
    <property type="match status" value="1"/>
</dbReference>
<dbReference type="FunFam" id="1.10.10.60:FF:000102">
    <property type="entry name" value="Aristaless related homeobox"/>
    <property type="match status" value="1"/>
</dbReference>
<dbReference type="AlphaFoldDB" id="A0A7I8WD33"/>
<dbReference type="PROSITE" id="PS00027">
    <property type="entry name" value="HOMEOBOX_1"/>
    <property type="match status" value="1"/>
</dbReference>
<evidence type="ECO:0000256" key="7">
    <source>
        <dbReference type="RuleBase" id="RU000682"/>
    </source>
</evidence>
<dbReference type="Pfam" id="PF00046">
    <property type="entry name" value="Homeodomain"/>
    <property type="match status" value="1"/>
</dbReference>
<feature type="compositionally biased region" description="Low complexity" evidence="8">
    <location>
        <begin position="151"/>
        <end position="165"/>
    </location>
</feature>
<feature type="compositionally biased region" description="Polar residues" evidence="8">
    <location>
        <begin position="235"/>
        <end position="247"/>
    </location>
</feature>
<keyword evidence="2" id="KW-0217">Developmental protein</keyword>
<dbReference type="GO" id="GO:0000977">
    <property type="term" value="F:RNA polymerase II transcription regulatory region sequence-specific DNA binding"/>
    <property type="evidence" value="ECO:0007669"/>
    <property type="project" value="TreeGrafter"/>
</dbReference>
<dbReference type="SMART" id="SM00389">
    <property type="entry name" value="HOX"/>
    <property type="match status" value="1"/>
</dbReference>
<keyword evidence="5 6" id="KW-0539">Nucleus</keyword>
<dbReference type="InterPro" id="IPR001356">
    <property type="entry name" value="HD"/>
</dbReference>
<evidence type="ECO:0000256" key="1">
    <source>
        <dbReference type="ARBA" id="ARBA00004123"/>
    </source>
</evidence>
<dbReference type="SUPFAM" id="SSF46689">
    <property type="entry name" value="Homeodomain-like"/>
    <property type="match status" value="1"/>
</dbReference>
<protein>
    <submittedName>
        <fullName evidence="10">DgyrCDS14272</fullName>
    </submittedName>
</protein>
<comment type="subcellular location">
    <subcellularLocation>
        <location evidence="1 6 7">Nucleus</location>
    </subcellularLocation>
</comment>
<dbReference type="PROSITE" id="PS50071">
    <property type="entry name" value="HOMEOBOX_2"/>
    <property type="match status" value="1"/>
</dbReference>
<dbReference type="InterPro" id="IPR009057">
    <property type="entry name" value="Homeodomain-like_sf"/>
</dbReference>
<dbReference type="InterPro" id="IPR017970">
    <property type="entry name" value="Homeobox_CS"/>
</dbReference>
<dbReference type="GO" id="GO:0000981">
    <property type="term" value="F:DNA-binding transcription factor activity, RNA polymerase II-specific"/>
    <property type="evidence" value="ECO:0007669"/>
    <property type="project" value="InterPro"/>
</dbReference>
<accession>A0A7I8WD33</accession>
<organism evidence="10 11">
    <name type="scientific">Dimorphilus gyrociliatus</name>
    <dbReference type="NCBI Taxonomy" id="2664684"/>
    <lineage>
        <taxon>Eukaryota</taxon>
        <taxon>Metazoa</taxon>
        <taxon>Spiralia</taxon>
        <taxon>Lophotrochozoa</taxon>
        <taxon>Annelida</taxon>
        <taxon>Polychaeta</taxon>
        <taxon>Polychaeta incertae sedis</taxon>
        <taxon>Dinophilidae</taxon>
        <taxon>Dimorphilus</taxon>
    </lineage>
</organism>
<feature type="region of interest" description="Disordered" evidence="8">
    <location>
        <begin position="141"/>
        <end position="165"/>
    </location>
</feature>
<dbReference type="PANTHER" id="PTHR24329">
    <property type="entry name" value="HOMEOBOX PROTEIN ARISTALESS"/>
    <property type="match status" value="1"/>
</dbReference>
<feature type="domain" description="Homeobox" evidence="9">
    <location>
        <begin position="74"/>
        <end position="134"/>
    </location>
</feature>
<keyword evidence="3 6" id="KW-0238">DNA-binding</keyword>
<evidence type="ECO:0000256" key="4">
    <source>
        <dbReference type="ARBA" id="ARBA00023155"/>
    </source>
</evidence>
<evidence type="ECO:0000256" key="6">
    <source>
        <dbReference type="PROSITE-ProRule" id="PRU00108"/>
    </source>
</evidence>
<dbReference type="GO" id="GO:0005634">
    <property type="term" value="C:nucleus"/>
    <property type="evidence" value="ECO:0007669"/>
    <property type="project" value="UniProtKB-SubCell"/>
</dbReference>
<reference evidence="10 11" key="1">
    <citation type="submission" date="2020-08" db="EMBL/GenBank/DDBJ databases">
        <authorList>
            <person name="Hejnol A."/>
        </authorList>
    </citation>
    <scope>NUCLEOTIDE SEQUENCE [LARGE SCALE GENOMIC DNA]</scope>
</reference>
<proteinExistence type="predicted"/>
<evidence type="ECO:0000313" key="10">
    <source>
        <dbReference type="EMBL" id="CAD5126101.1"/>
    </source>
</evidence>
<evidence type="ECO:0000256" key="2">
    <source>
        <dbReference type="ARBA" id="ARBA00022473"/>
    </source>
</evidence>
<evidence type="ECO:0000256" key="5">
    <source>
        <dbReference type="ARBA" id="ARBA00023242"/>
    </source>
</evidence>
<evidence type="ECO:0000256" key="3">
    <source>
        <dbReference type="ARBA" id="ARBA00023125"/>
    </source>
</evidence>
<feature type="region of interest" description="Disordered" evidence="8">
    <location>
        <begin position="218"/>
        <end position="247"/>
    </location>
</feature>
<keyword evidence="4 6" id="KW-0371">Homeobox</keyword>
<dbReference type="EMBL" id="CAJFCJ010000032">
    <property type="protein sequence ID" value="CAD5126101.1"/>
    <property type="molecule type" value="Genomic_DNA"/>
</dbReference>